<comment type="caution">
    <text evidence="1">The sequence shown here is derived from an EMBL/GenBank/DDBJ whole genome shotgun (WGS) entry which is preliminary data.</text>
</comment>
<dbReference type="RefSeq" id="WP_134014755.1">
    <property type="nucleotide sequence ID" value="NZ_SOBH01000003.1"/>
</dbReference>
<dbReference type="EMBL" id="SOBH01000003">
    <property type="protein sequence ID" value="TDT73628.1"/>
    <property type="molecule type" value="Genomic_DNA"/>
</dbReference>
<proteinExistence type="predicted"/>
<protein>
    <submittedName>
        <fullName evidence="1">Uncharacterized protein</fullName>
    </submittedName>
</protein>
<dbReference type="AlphaFoldDB" id="A0A4R7LDI9"/>
<dbReference type="OrthoDB" id="7432673at2"/>
<dbReference type="Proteomes" id="UP000294563">
    <property type="component" value="Unassembled WGS sequence"/>
</dbReference>
<gene>
    <name evidence="1" type="ORF">BDE40_2401</name>
</gene>
<evidence type="ECO:0000313" key="1">
    <source>
        <dbReference type="EMBL" id="TDT73628.1"/>
    </source>
</evidence>
<sequence>MSKEPTKSKREASVSLAWNEDQRSLSIEEVEGSRVISKAVGHTQTVSGLIKQLSILGSHGKSVDQDATNFVLGYVEAMKPRDATEALLLAQMGAVHQATMMMARRLNHVENIQQQDAAERAVNKLARTFSTQTDTLKRYRSTGKQVVRVERVNVESGGQAIVGEVSHRGRVDDEK</sequence>
<reference evidence="1 2" key="1">
    <citation type="submission" date="2019-03" db="EMBL/GenBank/DDBJ databases">
        <title>Genomic Encyclopedia of Archaeal and Bacterial Type Strains, Phase II (KMG-II): from individual species to whole genera.</title>
        <authorList>
            <person name="Goeker M."/>
        </authorList>
    </citation>
    <scope>NUCLEOTIDE SEQUENCE [LARGE SCALE GENOMIC DNA]</scope>
    <source>
        <strain evidence="1 2">DSM 29467</strain>
    </source>
</reference>
<accession>A0A4R7LDI9</accession>
<evidence type="ECO:0000313" key="2">
    <source>
        <dbReference type="Proteomes" id="UP000294563"/>
    </source>
</evidence>
<keyword evidence="2" id="KW-1185">Reference proteome</keyword>
<name>A0A4R7LDI9_9RHOB</name>
<organism evidence="1 2">
    <name type="scientific">Litoreibacter halocynthiae</name>
    <dbReference type="NCBI Taxonomy" id="1242689"/>
    <lineage>
        <taxon>Bacteria</taxon>
        <taxon>Pseudomonadati</taxon>
        <taxon>Pseudomonadota</taxon>
        <taxon>Alphaproteobacteria</taxon>
        <taxon>Rhodobacterales</taxon>
        <taxon>Roseobacteraceae</taxon>
        <taxon>Litoreibacter</taxon>
    </lineage>
</organism>